<keyword evidence="2" id="KW-0472">Membrane</keyword>
<dbReference type="GO" id="GO:0016780">
    <property type="term" value="F:phosphotransferase activity, for other substituted phosphate groups"/>
    <property type="evidence" value="ECO:0007669"/>
    <property type="project" value="TreeGrafter"/>
</dbReference>
<evidence type="ECO:0000256" key="2">
    <source>
        <dbReference type="SAM" id="Phobius"/>
    </source>
</evidence>
<name>A0A1W2GN52_REIFA</name>
<dbReference type="PANTHER" id="PTHR30576:SF8">
    <property type="entry name" value="UNDECAPRENYL-PHOSPHATE GALACTOSE PHOSPHOTRANSFERASE"/>
    <property type="match status" value="1"/>
</dbReference>
<gene>
    <name evidence="4" type="ORF">SAMN04488029_3624</name>
</gene>
<feature type="transmembrane region" description="Helical" evidence="2">
    <location>
        <begin position="15"/>
        <end position="37"/>
    </location>
</feature>
<dbReference type="Pfam" id="PF02397">
    <property type="entry name" value="Bac_transf"/>
    <property type="match status" value="1"/>
</dbReference>
<dbReference type="EMBL" id="FWYF01000004">
    <property type="protein sequence ID" value="SMD38085.1"/>
    <property type="molecule type" value="Genomic_DNA"/>
</dbReference>
<dbReference type="STRING" id="692418.SAMN04488029_3624"/>
<evidence type="ECO:0000256" key="1">
    <source>
        <dbReference type="ARBA" id="ARBA00006464"/>
    </source>
</evidence>
<protein>
    <submittedName>
        <fullName evidence="4">Sugar transferase involved in LPS biosynthesis (Colanic, teichoic acid)</fullName>
    </submittedName>
</protein>
<dbReference type="OrthoDB" id="9808602at2"/>
<reference evidence="4 5" key="1">
    <citation type="submission" date="2017-04" db="EMBL/GenBank/DDBJ databases">
        <authorList>
            <person name="Afonso C.L."/>
            <person name="Miller P.J."/>
            <person name="Scott M.A."/>
            <person name="Spackman E."/>
            <person name="Goraichik I."/>
            <person name="Dimitrov K.M."/>
            <person name="Suarez D.L."/>
            <person name="Swayne D.E."/>
        </authorList>
    </citation>
    <scope>NUCLEOTIDE SEQUENCE [LARGE SCALE GENOMIC DNA]</scope>
    <source>
        <strain evidence="4 5">DSM 26133</strain>
    </source>
</reference>
<dbReference type="InterPro" id="IPR003362">
    <property type="entry name" value="Bact_transf"/>
</dbReference>
<dbReference type="RefSeq" id="WP_084374248.1">
    <property type="nucleotide sequence ID" value="NZ_FWYF01000004.1"/>
</dbReference>
<evidence type="ECO:0000313" key="5">
    <source>
        <dbReference type="Proteomes" id="UP000192472"/>
    </source>
</evidence>
<dbReference type="PANTHER" id="PTHR30576">
    <property type="entry name" value="COLANIC BIOSYNTHESIS UDP-GLUCOSE LIPID CARRIER TRANSFERASE"/>
    <property type="match status" value="1"/>
</dbReference>
<proteinExistence type="inferred from homology"/>
<keyword evidence="4" id="KW-0808">Transferase</keyword>
<dbReference type="Proteomes" id="UP000192472">
    <property type="component" value="Unassembled WGS sequence"/>
</dbReference>
<accession>A0A1W2GN52</accession>
<keyword evidence="5" id="KW-1185">Reference proteome</keyword>
<evidence type="ECO:0000313" key="4">
    <source>
        <dbReference type="EMBL" id="SMD38085.1"/>
    </source>
</evidence>
<comment type="similarity">
    <text evidence="1">Belongs to the bacterial sugar transferase family.</text>
</comment>
<organism evidence="4 5">
    <name type="scientific">Reichenbachiella faecimaris</name>
    <dbReference type="NCBI Taxonomy" id="692418"/>
    <lineage>
        <taxon>Bacteria</taxon>
        <taxon>Pseudomonadati</taxon>
        <taxon>Bacteroidota</taxon>
        <taxon>Cytophagia</taxon>
        <taxon>Cytophagales</taxon>
        <taxon>Reichenbachiellaceae</taxon>
        <taxon>Reichenbachiella</taxon>
    </lineage>
</organism>
<keyword evidence="2" id="KW-0812">Transmembrane</keyword>
<evidence type="ECO:0000259" key="3">
    <source>
        <dbReference type="Pfam" id="PF02397"/>
    </source>
</evidence>
<dbReference type="AlphaFoldDB" id="A0A1W2GN52"/>
<feature type="domain" description="Bacterial sugar transferase" evidence="3">
    <location>
        <begin position="9"/>
        <end position="176"/>
    </location>
</feature>
<sequence>MIPCYKSVKLVIDKLAALVLLVLLFPLLLVLVALVYWDQKSIFFKQQRPGLLEEPFLLLKFKTMKDGVKRDSQRVTMLGNWLRKYSLDELPQLWNVLKGEMSLIGPRPYLLEYLDLYSDVHKKRHWVLPGLTGWAQVNGGNELCWEKKLDLDAFYVDHLNFWLDLKIILKTITLMVKGKRKDLPDSKFMGYTENIG</sequence>
<keyword evidence="2" id="KW-1133">Transmembrane helix</keyword>